<dbReference type="KEGG" id="dfi:AXF13_01350"/>
<organism evidence="1 2">
    <name type="scientific">Desulfovibrio fairfieldensis</name>
    <dbReference type="NCBI Taxonomy" id="44742"/>
    <lineage>
        <taxon>Bacteria</taxon>
        <taxon>Pseudomonadati</taxon>
        <taxon>Thermodesulfobacteriota</taxon>
        <taxon>Desulfovibrionia</taxon>
        <taxon>Desulfovibrionales</taxon>
        <taxon>Desulfovibrionaceae</taxon>
        <taxon>Desulfovibrio</taxon>
    </lineage>
</organism>
<dbReference type="AlphaFoldDB" id="A0A0X8JHE2"/>
<reference evidence="2" key="1">
    <citation type="submission" date="2016-02" db="EMBL/GenBank/DDBJ databases">
        <authorList>
            <person name="Holder M.E."/>
            <person name="Ajami N.J."/>
            <person name="Petrosino J.F."/>
        </authorList>
    </citation>
    <scope>NUCLEOTIDE SEQUENCE [LARGE SCALE GENOMIC DNA]</scope>
    <source>
        <strain evidence="2">CCUG 45958</strain>
    </source>
</reference>
<sequence length="91" mass="9463">MDAAFSDACVRILNVTGCAGQAEPARRMGARQAAISDSRRRGQTGSEILPALLKRLGLAPQYGRSAHALTSKRPGTPMVPGLSHGSCLAGF</sequence>
<protein>
    <submittedName>
        <fullName evidence="1">Uncharacterized protein</fullName>
    </submittedName>
</protein>
<proteinExistence type="predicted"/>
<evidence type="ECO:0000313" key="1">
    <source>
        <dbReference type="EMBL" id="AMD88870.1"/>
    </source>
</evidence>
<gene>
    <name evidence="1" type="ORF">AXF13_01350</name>
</gene>
<dbReference type="Proteomes" id="UP000069241">
    <property type="component" value="Chromosome"/>
</dbReference>
<dbReference type="EMBL" id="CP014229">
    <property type="protein sequence ID" value="AMD88870.1"/>
    <property type="molecule type" value="Genomic_DNA"/>
</dbReference>
<accession>A0A0X8JHE2</accession>
<name>A0A0X8JHE2_9BACT</name>
<evidence type="ECO:0000313" key="2">
    <source>
        <dbReference type="Proteomes" id="UP000069241"/>
    </source>
</evidence>
<keyword evidence="2" id="KW-1185">Reference proteome</keyword>